<dbReference type="InterPro" id="IPR036855">
    <property type="entry name" value="Znf_CCCH_sf"/>
</dbReference>
<evidence type="ECO:0000313" key="12">
    <source>
        <dbReference type="WBParaSite" id="BPAG_0001050801-mRNA-1"/>
    </source>
</evidence>
<keyword evidence="2" id="KW-0677">Repeat</keyword>
<proteinExistence type="inferred from homology"/>
<keyword evidence="7" id="KW-0175">Coiled coil</keyword>
<dbReference type="Pfam" id="PF22628">
    <property type="entry name" value="zf-CCCH_10"/>
    <property type="match status" value="1"/>
</dbReference>
<keyword evidence="3 6" id="KW-0863">Zinc-finger</keyword>
<evidence type="ECO:0000256" key="7">
    <source>
        <dbReference type="SAM" id="Coils"/>
    </source>
</evidence>
<dbReference type="GO" id="GO:0008270">
    <property type="term" value="F:zinc ion binding"/>
    <property type="evidence" value="ECO:0007669"/>
    <property type="project" value="UniProtKB-KW"/>
</dbReference>
<evidence type="ECO:0000256" key="4">
    <source>
        <dbReference type="ARBA" id="ARBA00022833"/>
    </source>
</evidence>
<evidence type="ECO:0000256" key="6">
    <source>
        <dbReference type="PROSITE-ProRule" id="PRU00723"/>
    </source>
</evidence>
<reference evidence="12" key="1">
    <citation type="submission" date="2017-02" db="UniProtKB">
        <authorList>
            <consortium name="WormBaseParasite"/>
        </authorList>
    </citation>
    <scope>IDENTIFICATION</scope>
</reference>
<feature type="compositionally biased region" description="Basic and acidic residues" evidence="8">
    <location>
        <begin position="14"/>
        <end position="25"/>
    </location>
</feature>
<evidence type="ECO:0000256" key="8">
    <source>
        <dbReference type="SAM" id="MobiDB-lite"/>
    </source>
</evidence>
<evidence type="ECO:0000313" key="10">
    <source>
        <dbReference type="EMBL" id="VDN91656.1"/>
    </source>
</evidence>
<feature type="domain" description="C3H1-type" evidence="9">
    <location>
        <begin position="182"/>
        <end position="210"/>
    </location>
</feature>
<dbReference type="GO" id="GO:0043484">
    <property type="term" value="P:regulation of RNA splicing"/>
    <property type="evidence" value="ECO:0007669"/>
    <property type="project" value="TreeGrafter"/>
</dbReference>
<feature type="zinc finger region" description="C3H1-type" evidence="6">
    <location>
        <begin position="182"/>
        <end position="210"/>
    </location>
</feature>
<dbReference type="PANTHER" id="PTHR12675:SF6">
    <property type="entry name" value="ZINC FINGER CCCH DOMAIN-CONTAINING PROTEIN 10"/>
    <property type="match status" value="1"/>
</dbReference>
<dbReference type="Gene3D" id="3.30.1370.210">
    <property type="match status" value="2"/>
</dbReference>
<dbReference type="WBParaSite" id="BPAG_0001050801-mRNA-1">
    <property type="protein sequence ID" value="BPAG_0001050801-mRNA-1"/>
    <property type="gene ID" value="BPAG_0001050801"/>
</dbReference>
<dbReference type="InterPro" id="IPR000571">
    <property type="entry name" value="Znf_CCCH"/>
</dbReference>
<evidence type="ECO:0000259" key="9">
    <source>
        <dbReference type="PROSITE" id="PS50103"/>
    </source>
</evidence>
<sequence length="346" mass="39847">MSHEESAQMNGMKKQGEYLDGDSKKTGRNSSDNAEETSNKLRINDDGGSGAGKGESVERNDDEGKELAREDICRDFLNNMCNRGSRCKFYHPPSIIRQRASQQTPEGIEYRFCIDYQDSSFSSRNPDHRVGKGSTQKNRGCHRDNCRYIHAHREDVDRYKMTGEVTLNLAREIAAVYNCDTINAIPFCKEYQTGSCSRGGQRCRYWHINVEEERERRRRIPRSMPASVLSPLARGPSLALSYFAYPSRRPHPYGITDAYAKRARYDLDDDYMRDLERRNAELSKEVEGLKRELTRERERYSDLYALFRQRTTITTAQQDPVNAIPVAAAYYQVASSTGWTDTQWTH</sequence>
<dbReference type="SMART" id="SM00356">
    <property type="entry name" value="ZnF_C3H1"/>
    <property type="match status" value="2"/>
</dbReference>
<dbReference type="Proteomes" id="UP000278627">
    <property type="component" value="Unassembled WGS sequence"/>
</dbReference>
<feature type="domain" description="C3H1-type" evidence="9">
    <location>
        <begin position="67"/>
        <end position="94"/>
    </location>
</feature>
<keyword evidence="11" id="KW-1185">Reference proteome</keyword>
<dbReference type="AlphaFoldDB" id="A0A0N4TPM4"/>
<evidence type="ECO:0000313" key="11">
    <source>
        <dbReference type="Proteomes" id="UP000278627"/>
    </source>
</evidence>
<dbReference type="PROSITE" id="PS50103">
    <property type="entry name" value="ZF_C3H1"/>
    <property type="match status" value="2"/>
</dbReference>
<evidence type="ECO:0000256" key="3">
    <source>
        <dbReference type="ARBA" id="ARBA00022771"/>
    </source>
</evidence>
<evidence type="ECO:0000256" key="5">
    <source>
        <dbReference type="ARBA" id="ARBA00038226"/>
    </source>
</evidence>
<organism evidence="12">
    <name type="scientific">Brugia pahangi</name>
    <name type="common">Filarial nematode worm</name>
    <dbReference type="NCBI Taxonomy" id="6280"/>
    <lineage>
        <taxon>Eukaryota</taxon>
        <taxon>Metazoa</taxon>
        <taxon>Ecdysozoa</taxon>
        <taxon>Nematoda</taxon>
        <taxon>Chromadorea</taxon>
        <taxon>Rhabditida</taxon>
        <taxon>Spirurina</taxon>
        <taxon>Spiruromorpha</taxon>
        <taxon>Filarioidea</taxon>
        <taxon>Onchocercidae</taxon>
        <taxon>Brugia</taxon>
    </lineage>
</organism>
<keyword evidence="4 6" id="KW-0862">Zinc</keyword>
<dbReference type="STRING" id="6280.A0A0N4TPM4"/>
<dbReference type="EMBL" id="UZAD01013188">
    <property type="protein sequence ID" value="VDN91656.1"/>
    <property type="molecule type" value="Genomic_DNA"/>
</dbReference>
<evidence type="ECO:0000256" key="2">
    <source>
        <dbReference type="ARBA" id="ARBA00022737"/>
    </source>
</evidence>
<feature type="coiled-coil region" evidence="7">
    <location>
        <begin position="272"/>
        <end position="299"/>
    </location>
</feature>
<dbReference type="InterPro" id="IPR054429">
    <property type="entry name" value="Znf-CCCH_Muscleblind-like"/>
</dbReference>
<keyword evidence="1 6" id="KW-0479">Metal-binding</keyword>
<dbReference type="SUPFAM" id="SSF90229">
    <property type="entry name" value="CCCH zinc finger"/>
    <property type="match status" value="1"/>
</dbReference>
<protein>
    <submittedName>
        <fullName evidence="12">Zinc finger CCCH domain-containing protein 10</fullName>
    </submittedName>
</protein>
<dbReference type="GO" id="GO:0003723">
    <property type="term" value="F:RNA binding"/>
    <property type="evidence" value="ECO:0007669"/>
    <property type="project" value="TreeGrafter"/>
</dbReference>
<gene>
    <name evidence="10" type="ORF">BPAG_LOCUS10470</name>
</gene>
<dbReference type="PANTHER" id="PTHR12675">
    <property type="entry name" value="MUSCLEBLIND-LIKE PROTEIN"/>
    <property type="match status" value="1"/>
</dbReference>
<accession>A0A0N4TPM4</accession>
<name>A0A0N4TPM4_BRUPA</name>
<reference evidence="10 11" key="2">
    <citation type="submission" date="2018-11" db="EMBL/GenBank/DDBJ databases">
        <authorList>
            <consortium name="Pathogen Informatics"/>
        </authorList>
    </citation>
    <scope>NUCLEOTIDE SEQUENCE [LARGE SCALE GENOMIC DNA]</scope>
</reference>
<comment type="similarity">
    <text evidence="5">Belongs to the muscleblind family.</text>
</comment>
<feature type="zinc finger region" description="C3H1-type" evidence="6">
    <location>
        <begin position="67"/>
        <end position="94"/>
    </location>
</feature>
<evidence type="ECO:0000256" key="1">
    <source>
        <dbReference type="ARBA" id="ARBA00022723"/>
    </source>
</evidence>
<feature type="region of interest" description="Disordered" evidence="8">
    <location>
        <begin position="1"/>
        <end position="65"/>
    </location>
</feature>